<keyword evidence="2" id="KW-1185">Reference proteome</keyword>
<comment type="caution">
    <text evidence="1">The sequence shown here is derived from an EMBL/GenBank/DDBJ whole genome shotgun (WGS) entry which is preliminary data.</text>
</comment>
<evidence type="ECO:0000313" key="2">
    <source>
        <dbReference type="Proteomes" id="UP000803844"/>
    </source>
</evidence>
<dbReference type="EMBL" id="MU032349">
    <property type="protein sequence ID" value="KAF3763476.1"/>
    <property type="molecule type" value="Genomic_DNA"/>
</dbReference>
<sequence>MVSKDTYSWVQEQLFQDVVKNTGDSAKAWQSYYTILGRLAYYQNLPYYDIGDTPAIARFQDYQFPQSRKGLSVAVTAVCVHIVLANSSLTEDVMRSFSIMRDRDVEKDILTRGMKDKIVHIS</sequence>
<evidence type="ECO:0000313" key="1">
    <source>
        <dbReference type="EMBL" id="KAF3763476.1"/>
    </source>
</evidence>
<dbReference type="AlphaFoldDB" id="A0A9P5CMV6"/>
<name>A0A9P5CMV6_CRYP1</name>
<gene>
    <name evidence="1" type="ORF">M406DRAFT_331995</name>
</gene>
<proteinExistence type="predicted"/>
<reference evidence="1" key="1">
    <citation type="journal article" date="2020" name="Phytopathology">
        <title>Genome sequence of the chestnut blight fungus Cryphonectria parasitica EP155: A fundamental resource for an archetypical invasive plant pathogen.</title>
        <authorList>
            <person name="Crouch J.A."/>
            <person name="Dawe A."/>
            <person name="Aerts A."/>
            <person name="Barry K."/>
            <person name="Churchill A.C.L."/>
            <person name="Grimwood J."/>
            <person name="Hillman B."/>
            <person name="Milgroom M.G."/>
            <person name="Pangilinan J."/>
            <person name="Smith M."/>
            <person name="Salamov A."/>
            <person name="Schmutz J."/>
            <person name="Yadav J."/>
            <person name="Grigoriev I.V."/>
            <person name="Nuss D."/>
        </authorList>
    </citation>
    <scope>NUCLEOTIDE SEQUENCE</scope>
    <source>
        <strain evidence="1">EP155</strain>
    </source>
</reference>
<dbReference type="RefSeq" id="XP_040774437.1">
    <property type="nucleotide sequence ID" value="XM_040920691.1"/>
</dbReference>
<protein>
    <submittedName>
        <fullName evidence="1">Uncharacterized protein</fullName>
    </submittedName>
</protein>
<accession>A0A9P5CMV6</accession>
<organism evidence="1 2">
    <name type="scientific">Cryphonectria parasitica (strain ATCC 38755 / EP155)</name>
    <dbReference type="NCBI Taxonomy" id="660469"/>
    <lineage>
        <taxon>Eukaryota</taxon>
        <taxon>Fungi</taxon>
        <taxon>Dikarya</taxon>
        <taxon>Ascomycota</taxon>
        <taxon>Pezizomycotina</taxon>
        <taxon>Sordariomycetes</taxon>
        <taxon>Sordariomycetidae</taxon>
        <taxon>Diaporthales</taxon>
        <taxon>Cryphonectriaceae</taxon>
        <taxon>Cryphonectria-Endothia species complex</taxon>
        <taxon>Cryphonectria</taxon>
    </lineage>
</organism>
<dbReference type="Proteomes" id="UP000803844">
    <property type="component" value="Unassembled WGS sequence"/>
</dbReference>
<dbReference type="OrthoDB" id="5428040at2759"/>
<dbReference type="GeneID" id="63837820"/>